<evidence type="ECO:0000313" key="1">
    <source>
        <dbReference type="EnsemblMetazoa" id="ISCW020799-PA"/>
    </source>
</evidence>
<dbReference type="InParanoid" id="A0A1S4LXN2"/>
<sequence>MANISPKLFQKAIQKGLKTALFTTSTAALMLSSSGALGVAAGVISTNDAVFSDFAAAGNWNKITAGGVANGTHVDGPQDNKAFTYGGNHTITADEVGRIITAINVAATNPGGLNITENTSVGSIDTDGNLLPVTITAGKSLTLTGTAAVVAHHDFGAFADTYTGLGNITLGGANAGLIIQSATPAKITLTENIDGRGIITANI</sequence>
<dbReference type="Proteomes" id="UP000001555">
    <property type="component" value="Unassembled WGS sequence"/>
</dbReference>
<reference evidence="2" key="1">
    <citation type="submission" date="2008-03" db="EMBL/GenBank/DDBJ databases">
        <title>Annotation of Ixodes scapularis.</title>
        <authorList>
            <consortium name="Ixodes scapularis Genome Project Consortium"/>
            <person name="Caler E."/>
            <person name="Hannick L.I."/>
            <person name="Bidwell S."/>
            <person name="Joardar V."/>
            <person name="Thiagarajan M."/>
            <person name="Amedeo P."/>
            <person name="Galinsky K.J."/>
            <person name="Schobel S."/>
            <person name="Inman J."/>
            <person name="Hostetler J."/>
            <person name="Miller J."/>
            <person name="Hammond M."/>
            <person name="Megy K."/>
            <person name="Lawson D."/>
            <person name="Kodira C."/>
            <person name="Sutton G."/>
            <person name="Meyer J."/>
            <person name="Hill C.A."/>
            <person name="Birren B."/>
            <person name="Nene V."/>
            <person name="Collins F."/>
            <person name="Alarcon-Chaidez F."/>
            <person name="Wikel S."/>
            <person name="Strausberg R."/>
        </authorList>
    </citation>
    <scope>NUCLEOTIDE SEQUENCE [LARGE SCALE GENOMIC DNA]</scope>
    <source>
        <strain evidence="2">Wikel</strain>
    </source>
</reference>
<evidence type="ECO:0000313" key="2">
    <source>
        <dbReference type="Proteomes" id="UP000001555"/>
    </source>
</evidence>
<proteinExistence type="predicted"/>
<dbReference type="EMBL" id="ABJB010152619">
    <property type="status" value="NOT_ANNOTATED_CDS"/>
    <property type="molecule type" value="Genomic_DNA"/>
</dbReference>
<dbReference type="VEuPathDB" id="VectorBase:ISCW020799"/>
<name>A0A1S4LXN2_IXOSC</name>
<organism evidence="1 2">
    <name type="scientific">Ixodes scapularis</name>
    <name type="common">Black-legged tick</name>
    <name type="synonym">Deer tick</name>
    <dbReference type="NCBI Taxonomy" id="6945"/>
    <lineage>
        <taxon>Eukaryota</taxon>
        <taxon>Metazoa</taxon>
        <taxon>Ecdysozoa</taxon>
        <taxon>Arthropoda</taxon>
        <taxon>Chelicerata</taxon>
        <taxon>Arachnida</taxon>
        <taxon>Acari</taxon>
        <taxon>Parasitiformes</taxon>
        <taxon>Ixodida</taxon>
        <taxon>Ixodoidea</taxon>
        <taxon>Ixodidae</taxon>
        <taxon>Ixodinae</taxon>
        <taxon>Ixodes</taxon>
    </lineage>
</organism>
<accession>A0A1S4LXN2</accession>
<reference evidence="1" key="2">
    <citation type="submission" date="2020-05" db="UniProtKB">
        <authorList>
            <consortium name="EnsemblMetazoa"/>
        </authorList>
    </citation>
    <scope>IDENTIFICATION</scope>
    <source>
        <strain evidence="1">wikel</strain>
    </source>
</reference>
<protein>
    <submittedName>
        <fullName evidence="1">Outer membrane protein A, putative</fullName>
    </submittedName>
</protein>
<dbReference type="EnsemblMetazoa" id="ISCW020799-RA">
    <property type="protein sequence ID" value="ISCW020799-PA"/>
    <property type="gene ID" value="ISCW020799"/>
</dbReference>
<dbReference type="AlphaFoldDB" id="A0A1S4LXN2"/>
<keyword evidence="2" id="KW-1185">Reference proteome</keyword>